<keyword evidence="4" id="KW-0540">Nuclease</keyword>
<dbReference type="InterPro" id="IPR027806">
    <property type="entry name" value="HARBI1_dom"/>
</dbReference>
<feature type="domain" description="DDE Tnp4" evidence="8">
    <location>
        <begin position="165"/>
        <end position="326"/>
    </location>
</feature>
<comment type="subcellular location">
    <subcellularLocation>
        <location evidence="2">Nucleus</location>
    </subcellularLocation>
</comment>
<keyword evidence="5" id="KW-0479">Metal-binding</keyword>
<dbReference type="Proteomes" id="UP000663880">
    <property type="component" value="Unassembled WGS sequence"/>
</dbReference>
<dbReference type="GO" id="GO:0046872">
    <property type="term" value="F:metal ion binding"/>
    <property type="evidence" value="ECO:0007669"/>
    <property type="project" value="UniProtKB-KW"/>
</dbReference>
<dbReference type="PANTHER" id="PTHR22930">
    <property type="match status" value="1"/>
</dbReference>
<evidence type="ECO:0000256" key="7">
    <source>
        <dbReference type="ARBA" id="ARBA00023242"/>
    </source>
</evidence>
<reference evidence="9" key="1">
    <citation type="submission" date="2021-02" db="EMBL/GenBank/DDBJ databases">
        <authorList>
            <person name="Steward A R."/>
        </authorList>
    </citation>
    <scope>NUCLEOTIDE SEQUENCE</scope>
</reference>
<dbReference type="EMBL" id="CAJOBZ010000070">
    <property type="protein sequence ID" value="CAF4947610.1"/>
    <property type="molecule type" value="Genomic_DNA"/>
</dbReference>
<keyword evidence="6" id="KW-0378">Hydrolase</keyword>
<dbReference type="Pfam" id="PF13359">
    <property type="entry name" value="DDE_Tnp_4"/>
    <property type="match status" value="1"/>
</dbReference>
<organism evidence="9 10">
    <name type="scientific">Pieris macdunnoughi</name>
    <dbReference type="NCBI Taxonomy" id="345717"/>
    <lineage>
        <taxon>Eukaryota</taxon>
        <taxon>Metazoa</taxon>
        <taxon>Ecdysozoa</taxon>
        <taxon>Arthropoda</taxon>
        <taxon>Hexapoda</taxon>
        <taxon>Insecta</taxon>
        <taxon>Pterygota</taxon>
        <taxon>Neoptera</taxon>
        <taxon>Endopterygota</taxon>
        <taxon>Lepidoptera</taxon>
        <taxon>Glossata</taxon>
        <taxon>Ditrysia</taxon>
        <taxon>Papilionoidea</taxon>
        <taxon>Pieridae</taxon>
        <taxon>Pierinae</taxon>
        <taxon>Pieris</taxon>
    </lineage>
</organism>
<comment type="caution">
    <text evidence="9">The sequence shown here is derived from an EMBL/GenBank/DDBJ whole genome shotgun (WGS) entry which is preliminary data.</text>
</comment>
<dbReference type="GO" id="GO:0016787">
    <property type="term" value="F:hydrolase activity"/>
    <property type="evidence" value="ECO:0007669"/>
    <property type="project" value="UniProtKB-KW"/>
</dbReference>
<dbReference type="AlphaFoldDB" id="A0A821XNP5"/>
<comment type="cofactor">
    <cofactor evidence="1">
        <name>a divalent metal cation</name>
        <dbReference type="ChEBI" id="CHEBI:60240"/>
    </cofactor>
</comment>
<evidence type="ECO:0000256" key="2">
    <source>
        <dbReference type="ARBA" id="ARBA00004123"/>
    </source>
</evidence>
<evidence type="ECO:0000256" key="3">
    <source>
        <dbReference type="ARBA" id="ARBA00006958"/>
    </source>
</evidence>
<protein>
    <recommendedName>
        <fullName evidence="8">DDE Tnp4 domain-containing protein</fullName>
    </recommendedName>
</protein>
<proteinExistence type="inferred from homology"/>
<dbReference type="InterPro" id="IPR045249">
    <property type="entry name" value="HARBI1-like"/>
</dbReference>
<evidence type="ECO:0000256" key="1">
    <source>
        <dbReference type="ARBA" id="ARBA00001968"/>
    </source>
</evidence>
<evidence type="ECO:0000256" key="4">
    <source>
        <dbReference type="ARBA" id="ARBA00022722"/>
    </source>
</evidence>
<comment type="similarity">
    <text evidence="3">Belongs to the HARBI1 family.</text>
</comment>
<evidence type="ECO:0000256" key="6">
    <source>
        <dbReference type="ARBA" id="ARBA00022801"/>
    </source>
</evidence>
<sequence>MDTRLVIALAGFVVGFNNLKRRRVWVKKYRRKFGHLPMLKKIRENYPEDFKNYLRMDRDNFDYLLELIRRRITKQDTVMRKCITPEERLSATLRYLATGRSFEDLKFSSGISTSALSKIIPETCKAIYETLRKDYMRFPTRKEEWLEIAKGFHDHWNFVNCGGALDGKHIRIIPPANSGAKYYNYKNFYSMVLMALVDSNYVFIFVDVGKNGRMSDGGVIEYTTFYNKLLRGQLNLPERSENVHYLNYVFIGDEGFALNENLLTPYPQRELDHEKRIFNYRLSRALNVVENTFGIIASRFQILRTPINMKPENICYIVLAICSIHNFLRKRSNFYMSASTVDRENIESSTVLDGDWRQNSSELTPLDRYSARNVPSLAKQSRDEYKTYFNTIGKVSWQETMINAGRS</sequence>
<accession>A0A821XNP5</accession>
<dbReference type="PANTHER" id="PTHR22930:SF284">
    <property type="entry name" value="DDE TNP4 DOMAIN-CONTAINING PROTEIN"/>
    <property type="match status" value="1"/>
</dbReference>
<gene>
    <name evidence="9" type="ORF">PMACD_LOCUS15342</name>
</gene>
<dbReference type="GO" id="GO:0005634">
    <property type="term" value="C:nucleus"/>
    <property type="evidence" value="ECO:0007669"/>
    <property type="project" value="UniProtKB-SubCell"/>
</dbReference>
<name>A0A821XNP5_9NEOP</name>
<dbReference type="OrthoDB" id="2668416at2759"/>
<evidence type="ECO:0000313" key="10">
    <source>
        <dbReference type="Proteomes" id="UP000663880"/>
    </source>
</evidence>
<keyword evidence="7" id="KW-0539">Nucleus</keyword>
<evidence type="ECO:0000256" key="5">
    <source>
        <dbReference type="ARBA" id="ARBA00022723"/>
    </source>
</evidence>
<keyword evidence="10" id="KW-1185">Reference proteome</keyword>
<evidence type="ECO:0000313" key="9">
    <source>
        <dbReference type="EMBL" id="CAF4947610.1"/>
    </source>
</evidence>
<evidence type="ECO:0000259" key="8">
    <source>
        <dbReference type="Pfam" id="PF13359"/>
    </source>
</evidence>
<dbReference type="GO" id="GO:0004518">
    <property type="term" value="F:nuclease activity"/>
    <property type="evidence" value="ECO:0007669"/>
    <property type="project" value="UniProtKB-KW"/>
</dbReference>